<proteinExistence type="predicted"/>
<accession>A0A6G8IIZ1</accession>
<dbReference type="KEGG" id="hcz:G9Q37_12765"/>
<dbReference type="InterPro" id="IPR011250">
    <property type="entry name" value="OMP/PagP_B-barrel"/>
</dbReference>
<protein>
    <submittedName>
        <fullName evidence="5">Porin family protein</fullName>
    </submittedName>
</protein>
<feature type="domain" description="Outer membrane protein beta-barrel" evidence="4">
    <location>
        <begin position="11"/>
        <end position="186"/>
    </location>
</feature>
<keyword evidence="6" id="KW-1185">Reference proteome</keyword>
<name>A0A6G8IIZ1_9BURK</name>
<dbReference type="AlphaFoldDB" id="A0A6G8IIZ1"/>
<dbReference type="GO" id="GO:0009279">
    <property type="term" value="C:cell outer membrane"/>
    <property type="evidence" value="ECO:0007669"/>
    <property type="project" value="UniProtKB-SubCell"/>
</dbReference>
<comment type="subcellular location">
    <subcellularLocation>
        <location evidence="1">Cell outer membrane</location>
    </subcellularLocation>
</comment>
<evidence type="ECO:0000256" key="3">
    <source>
        <dbReference type="SAM" id="SignalP"/>
    </source>
</evidence>
<dbReference type="SUPFAM" id="SSF56925">
    <property type="entry name" value="OMPA-like"/>
    <property type="match status" value="1"/>
</dbReference>
<feature type="chain" id="PRO_5026067280" evidence="3">
    <location>
        <begin position="24"/>
        <end position="186"/>
    </location>
</feature>
<evidence type="ECO:0000313" key="5">
    <source>
        <dbReference type="EMBL" id="QIM52950.1"/>
    </source>
</evidence>
<evidence type="ECO:0000256" key="1">
    <source>
        <dbReference type="ARBA" id="ARBA00004442"/>
    </source>
</evidence>
<organism evidence="5 6">
    <name type="scientific">Hydrogenophaga crocea</name>
    <dbReference type="NCBI Taxonomy" id="2716225"/>
    <lineage>
        <taxon>Bacteria</taxon>
        <taxon>Pseudomonadati</taxon>
        <taxon>Pseudomonadota</taxon>
        <taxon>Betaproteobacteria</taxon>
        <taxon>Burkholderiales</taxon>
        <taxon>Comamonadaceae</taxon>
        <taxon>Hydrogenophaga</taxon>
    </lineage>
</organism>
<dbReference type="Gene3D" id="2.40.160.20">
    <property type="match status" value="1"/>
</dbReference>
<dbReference type="Proteomes" id="UP000503162">
    <property type="component" value="Chromosome"/>
</dbReference>
<dbReference type="Pfam" id="PF13505">
    <property type="entry name" value="OMP_b-brl"/>
    <property type="match status" value="1"/>
</dbReference>
<sequence>MNPLCRTLLSSLLVAGVCGAAHAQPTDSKWYGEIGLSQLNIKAEDGPLSAKARPGLLTGTIGYQWLPNLAVEGFVAGGVSKDEIKLNGVNTGIDAKIPSAYGVFFKPGIRLGERVELFGRVGYARTKLQLSAGGINVDETGDDVAYGLGLNVHLSRQSYLQANWMNYHDSDNIKVEGVGLVYGRRF</sequence>
<evidence type="ECO:0000256" key="2">
    <source>
        <dbReference type="ARBA" id="ARBA00022729"/>
    </source>
</evidence>
<evidence type="ECO:0000313" key="6">
    <source>
        <dbReference type="Proteomes" id="UP000503162"/>
    </source>
</evidence>
<reference evidence="5 6" key="1">
    <citation type="submission" date="2020-03" db="EMBL/GenBank/DDBJ databases">
        <title>Hydrogenophaga sp. nov. isolated from cyanobacterial mat.</title>
        <authorList>
            <person name="Thorat V."/>
            <person name="Kirdat K."/>
            <person name="Tiwarekar B."/>
            <person name="Costa E.D."/>
            <person name="Yadav A."/>
        </authorList>
    </citation>
    <scope>NUCLEOTIDE SEQUENCE [LARGE SCALE GENOMIC DNA]</scope>
    <source>
        <strain evidence="5 6">BA0156</strain>
    </source>
</reference>
<evidence type="ECO:0000259" key="4">
    <source>
        <dbReference type="Pfam" id="PF13505"/>
    </source>
</evidence>
<keyword evidence="2 3" id="KW-0732">Signal</keyword>
<gene>
    <name evidence="5" type="ORF">G9Q37_12765</name>
</gene>
<feature type="signal peptide" evidence="3">
    <location>
        <begin position="1"/>
        <end position="23"/>
    </location>
</feature>
<dbReference type="EMBL" id="CP049989">
    <property type="protein sequence ID" value="QIM52950.1"/>
    <property type="molecule type" value="Genomic_DNA"/>
</dbReference>
<dbReference type="InterPro" id="IPR027385">
    <property type="entry name" value="Beta-barrel_OMP"/>
</dbReference>
<dbReference type="RefSeq" id="WP_166227552.1">
    <property type="nucleotide sequence ID" value="NZ_CP049989.1"/>
</dbReference>